<dbReference type="Pfam" id="PF01230">
    <property type="entry name" value="HIT"/>
    <property type="match status" value="1"/>
</dbReference>
<protein>
    <submittedName>
        <fullName evidence="5">Bis(5'-nucleosyl)-tetraphosphatase (Asymmetrical)</fullName>
    </submittedName>
</protein>
<evidence type="ECO:0000256" key="2">
    <source>
        <dbReference type="PIRSR" id="PIRSR601310-3"/>
    </source>
</evidence>
<dbReference type="AlphaFoldDB" id="A0A367ZNA4"/>
<dbReference type="PROSITE" id="PS00892">
    <property type="entry name" value="HIT_1"/>
    <property type="match status" value="1"/>
</dbReference>
<accession>A0A367ZNA4</accession>
<dbReference type="CDD" id="cd01276">
    <property type="entry name" value="PKCI_related"/>
    <property type="match status" value="1"/>
</dbReference>
<gene>
    <name evidence="5" type="ORF">OZSIB_4086</name>
</gene>
<dbReference type="EMBL" id="QOQW01000011">
    <property type="protein sequence ID" value="RCK79614.1"/>
    <property type="molecule type" value="Genomic_DNA"/>
</dbReference>
<dbReference type="SUPFAM" id="SSF54197">
    <property type="entry name" value="HIT-like"/>
    <property type="match status" value="1"/>
</dbReference>
<sequence length="113" mass="11988">MTDCIFCKIAQGAIPAQFVHQDDTVVAFRDLHPQAPVHVLVVPRQHIAGLTEPAAADPKVLAAVYRAIQGLVEPLGLAKGFRVVVNCGPEGGQTVGHLHFHLLGGRSMGWPPG</sequence>
<comment type="caution">
    <text evidence="5">The sequence shown here is derived from an EMBL/GenBank/DDBJ whole genome shotgun (WGS) entry which is preliminary data.</text>
</comment>
<dbReference type="PRINTS" id="PR00332">
    <property type="entry name" value="HISTRIAD"/>
</dbReference>
<dbReference type="PANTHER" id="PTHR23089">
    <property type="entry name" value="HISTIDINE TRIAD HIT PROTEIN"/>
    <property type="match status" value="1"/>
</dbReference>
<dbReference type="InterPro" id="IPR001310">
    <property type="entry name" value="Histidine_triad_HIT"/>
</dbReference>
<reference evidence="5 6" key="1">
    <citation type="submission" date="2018-05" db="EMBL/GenBank/DDBJ databases">
        <title>A metagenomic window into the 2 km-deep terrestrial subsurface aquifer revealed taxonomically and functionally diverse microbial community comprising novel uncultured bacterial lineages.</title>
        <authorList>
            <person name="Kadnikov V.V."/>
            <person name="Mardanov A.V."/>
            <person name="Beletsky A.V."/>
            <person name="Banks D."/>
            <person name="Pimenov N.V."/>
            <person name="Frank Y.A."/>
            <person name="Karnachuk O.V."/>
            <person name="Ravin N.V."/>
        </authorList>
    </citation>
    <scope>NUCLEOTIDE SEQUENCE [LARGE SCALE GENOMIC DNA]</scope>
    <source>
        <strain evidence="5">BY5</strain>
    </source>
</reference>
<feature type="active site" description="Tele-AMP-histidine intermediate" evidence="1">
    <location>
        <position position="99"/>
    </location>
</feature>
<feature type="domain" description="HIT" evidence="4">
    <location>
        <begin position="5"/>
        <end position="113"/>
    </location>
</feature>
<dbReference type="Gene3D" id="3.30.428.10">
    <property type="entry name" value="HIT-like"/>
    <property type="match status" value="1"/>
</dbReference>
<organism evidence="5 6">
    <name type="scientific">Candidatus Ozemobacter sibiricus</name>
    <dbReference type="NCBI Taxonomy" id="2268124"/>
    <lineage>
        <taxon>Bacteria</taxon>
        <taxon>Candidatus Ozemobacteria</taxon>
        <taxon>Candidatus Ozemobacterales</taxon>
        <taxon>Candidatus Ozemobacteraceae</taxon>
        <taxon>Candidatus Ozemobacter</taxon>
    </lineage>
</organism>
<evidence type="ECO:0000313" key="6">
    <source>
        <dbReference type="Proteomes" id="UP000252355"/>
    </source>
</evidence>
<evidence type="ECO:0000256" key="3">
    <source>
        <dbReference type="PROSITE-ProRule" id="PRU00464"/>
    </source>
</evidence>
<evidence type="ECO:0000259" key="4">
    <source>
        <dbReference type="PROSITE" id="PS51084"/>
    </source>
</evidence>
<name>A0A367ZNA4_9BACT</name>
<dbReference type="GO" id="GO:0003824">
    <property type="term" value="F:catalytic activity"/>
    <property type="evidence" value="ECO:0007669"/>
    <property type="project" value="InterPro"/>
</dbReference>
<evidence type="ECO:0000256" key="1">
    <source>
        <dbReference type="PIRSR" id="PIRSR601310-1"/>
    </source>
</evidence>
<dbReference type="InterPro" id="IPR011146">
    <property type="entry name" value="HIT-like"/>
</dbReference>
<feature type="short sequence motif" description="Histidine triad motif" evidence="2 3">
    <location>
        <begin position="97"/>
        <end position="101"/>
    </location>
</feature>
<proteinExistence type="predicted"/>
<dbReference type="InterPro" id="IPR036265">
    <property type="entry name" value="HIT-like_sf"/>
</dbReference>
<evidence type="ECO:0000313" key="5">
    <source>
        <dbReference type="EMBL" id="RCK79614.1"/>
    </source>
</evidence>
<dbReference type="InterPro" id="IPR019808">
    <property type="entry name" value="Histidine_triad_CS"/>
</dbReference>
<dbReference type="PROSITE" id="PS51084">
    <property type="entry name" value="HIT_2"/>
    <property type="match status" value="1"/>
</dbReference>
<dbReference type="Proteomes" id="UP000252355">
    <property type="component" value="Unassembled WGS sequence"/>
</dbReference>